<evidence type="ECO:0000256" key="8">
    <source>
        <dbReference type="SAM" id="Phobius"/>
    </source>
</evidence>
<keyword evidence="3" id="KW-1003">Cell membrane</keyword>
<evidence type="ECO:0000256" key="7">
    <source>
        <dbReference type="RuleBase" id="RU003879"/>
    </source>
</evidence>
<dbReference type="Gene3D" id="3.30.420.270">
    <property type="match status" value="1"/>
</dbReference>
<keyword evidence="6 8" id="KW-0472">Membrane</keyword>
<evidence type="ECO:0000256" key="1">
    <source>
        <dbReference type="ARBA" id="ARBA00004162"/>
    </source>
</evidence>
<keyword evidence="7" id="KW-0653">Protein transport</keyword>
<comment type="similarity">
    <text evidence="2 7">Belongs to the ExbD/TolR family.</text>
</comment>
<dbReference type="GO" id="GO:0015031">
    <property type="term" value="P:protein transport"/>
    <property type="evidence" value="ECO:0007669"/>
    <property type="project" value="UniProtKB-KW"/>
</dbReference>
<evidence type="ECO:0000256" key="5">
    <source>
        <dbReference type="ARBA" id="ARBA00022989"/>
    </source>
</evidence>
<gene>
    <name evidence="9" type="ORF">XM38_043860</name>
</gene>
<dbReference type="OrthoDB" id="9793581at2"/>
<evidence type="ECO:0000256" key="4">
    <source>
        <dbReference type="ARBA" id="ARBA00022692"/>
    </source>
</evidence>
<keyword evidence="7" id="KW-0813">Transport</keyword>
<dbReference type="KEGG" id="hhg:XM38_043860"/>
<dbReference type="GO" id="GO:0022857">
    <property type="term" value="F:transmembrane transporter activity"/>
    <property type="evidence" value="ECO:0007669"/>
    <property type="project" value="InterPro"/>
</dbReference>
<protein>
    <submittedName>
        <fullName evidence="9">Biopolymer transport protein ExbD</fullName>
    </submittedName>
</protein>
<keyword evidence="10" id="KW-1185">Reference proteome</keyword>
<dbReference type="EMBL" id="CP021983">
    <property type="protein sequence ID" value="ASC73419.1"/>
    <property type="molecule type" value="Genomic_DNA"/>
</dbReference>
<dbReference type="STRING" id="1641165.XM38_03620"/>
<dbReference type="GO" id="GO:0005886">
    <property type="term" value="C:plasma membrane"/>
    <property type="evidence" value="ECO:0007669"/>
    <property type="project" value="UniProtKB-SubCell"/>
</dbReference>
<keyword evidence="5 8" id="KW-1133">Transmembrane helix</keyword>
<dbReference type="AlphaFoldDB" id="A0A1Z3HSY5"/>
<dbReference type="Proteomes" id="UP000191901">
    <property type="component" value="Chromosome"/>
</dbReference>
<evidence type="ECO:0000256" key="6">
    <source>
        <dbReference type="ARBA" id="ARBA00023136"/>
    </source>
</evidence>
<dbReference type="RefSeq" id="WP_080805977.1">
    <property type="nucleotide sequence ID" value="NZ_CP021983.2"/>
</dbReference>
<evidence type="ECO:0000256" key="3">
    <source>
        <dbReference type="ARBA" id="ARBA00022475"/>
    </source>
</evidence>
<dbReference type="InterPro" id="IPR003400">
    <property type="entry name" value="ExbD"/>
</dbReference>
<sequence>MQLPEDSGQSPVINIVPMIDVIFAVLTFFIVSSLFLTETTNLPITLPQATTASPQLSPSLTVTLTAQGEIFLADQPVTLDELTTAVQATQAENASILVVLRADTAASHGQVVAVLDRLSALGVQLAIATQDQ</sequence>
<keyword evidence="4 7" id="KW-0812">Transmembrane</keyword>
<evidence type="ECO:0000256" key="2">
    <source>
        <dbReference type="ARBA" id="ARBA00005811"/>
    </source>
</evidence>
<dbReference type="Pfam" id="PF02472">
    <property type="entry name" value="ExbD"/>
    <property type="match status" value="1"/>
</dbReference>
<feature type="transmembrane region" description="Helical" evidence="8">
    <location>
        <begin position="12"/>
        <end position="36"/>
    </location>
</feature>
<dbReference type="PANTHER" id="PTHR30558">
    <property type="entry name" value="EXBD MEMBRANE COMPONENT OF PMF-DRIVEN MACROMOLECULE IMPORT SYSTEM"/>
    <property type="match status" value="1"/>
</dbReference>
<name>A0A1Z3HSY5_9CYAN</name>
<evidence type="ECO:0000313" key="10">
    <source>
        <dbReference type="Proteomes" id="UP000191901"/>
    </source>
</evidence>
<accession>A0A1Z3HSY5</accession>
<dbReference type="PANTHER" id="PTHR30558:SF3">
    <property type="entry name" value="BIOPOLYMER TRANSPORT PROTEIN EXBD-RELATED"/>
    <property type="match status" value="1"/>
</dbReference>
<comment type="subcellular location">
    <subcellularLocation>
        <location evidence="1">Cell membrane</location>
        <topology evidence="1">Single-pass membrane protein</topology>
    </subcellularLocation>
    <subcellularLocation>
        <location evidence="7">Cell membrane</location>
        <topology evidence="7">Single-pass type II membrane protein</topology>
    </subcellularLocation>
</comment>
<evidence type="ECO:0000313" key="9">
    <source>
        <dbReference type="EMBL" id="ASC73419.1"/>
    </source>
</evidence>
<reference evidence="9 10" key="1">
    <citation type="journal article" date="2016" name="Biochim. Biophys. Acta">
        <title>Characterization of red-shifted phycobilisomes isolated from the chlorophyll f-containing cyanobacterium Halomicronema hongdechloris.</title>
        <authorList>
            <person name="Li Y."/>
            <person name="Lin Y."/>
            <person name="Garvey C.J."/>
            <person name="Birch D."/>
            <person name="Corkery R.W."/>
            <person name="Loughlin P.C."/>
            <person name="Scheer H."/>
            <person name="Willows R.D."/>
            <person name="Chen M."/>
        </authorList>
    </citation>
    <scope>NUCLEOTIDE SEQUENCE [LARGE SCALE GENOMIC DNA]</scope>
    <source>
        <strain evidence="9 10">C2206</strain>
    </source>
</reference>
<proteinExistence type="inferred from homology"/>
<organism evidence="9 10">
    <name type="scientific">Halomicronema hongdechloris C2206</name>
    <dbReference type="NCBI Taxonomy" id="1641165"/>
    <lineage>
        <taxon>Bacteria</taxon>
        <taxon>Bacillati</taxon>
        <taxon>Cyanobacteriota</taxon>
        <taxon>Cyanophyceae</taxon>
        <taxon>Nodosilineales</taxon>
        <taxon>Nodosilineaceae</taxon>
        <taxon>Halomicronema</taxon>
    </lineage>
</organism>